<evidence type="ECO:0000256" key="12">
    <source>
        <dbReference type="ARBA" id="ARBA00023180"/>
    </source>
</evidence>
<dbReference type="GO" id="GO:0009617">
    <property type="term" value="P:response to bacterium"/>
    <property type="evidence" value="ECO:0007669"/>
    <property type="project" value="TreeGrafter"/>
</dbReference>
<dbReference type="InterPro" id="IPR000436">
    <property type="entry name" value="Sushi_SCR_CCP_dom"/>
</dbReference>
<keyword evidence="10" id="KW-0180">Complement pathway</keyword>
<evidence type="ECO:0000256" key="10">
    <source>
        <dbReference type="ARBA" id="ARBA00022875"/>
    </source>
</evidence>
<dbReference type="Gene3D" id="2.10.70.10">
    <property type="entry name" value="Complement Module, domain 1"/>
    <property type="match status" value="2"/>
</dbReference>
<keyword evidence="6" id="KW-0677">Repeat</keyword>
<feature type="non-terminal residue" evidence="15">
    <location>
        <position position="176"/>
    </location>
</feature>
<reference evidence="15" key="1">
    <citation type="thesis" date="2020" institute="ProQuest LLC" country="789 East Eisenhower Parkway, Ann Arbor, MI, USA">
        <title>Comparative Genomics and Chromosome Evolution.</title>
        <authorList>
            <person name="Mudd A.B."/>
        </authorList>
    </citation>
    <scope>NUCLEOTIDE SEQUENCE</scope>
    <source>
        <strain evidence="15">237g6f4</strain>
        <tissue evidence="15">Blood</tissue>
    </source>
</reference>
<comment type="caution">
    <text evidence="15">The sequence shown here is derived from an EMBL/GenBank/DDBJ whole genome shotgun (WGS) entry which is preliminary data.</text>
</comment>
<dbReference type="CDD" id="cd00033">
    <property type="entry name" value="CCP"/>
    <property type="match status" value="2"/>
</dbReference>
<keyword evidence="11 13" id="KW-1015">Disulfide bond</keyword>
<dbReference type="PANTHER" id="PTHR46393:SF2">
    <property type="entry name" value="COMPLEMENT C2"/>
    <property type="match status" value="1"/>
</dbReference>
<keyword evidence="2" id="KW-0964">Secreted</keyword>
<accession>A0AAV6YDY8</accession>
<evidence type="ECO:0000256" key="7">
    <source>
        <dbReference type="ARBA" id="ARBA00022801"/>
    </source>
</evidence>
<evidence type="ECO:0000313" key="15">
    <source>
        <dbReference type="EMBL" id="KAG8535759.1"/>
    </source>
</evidence>
<evidence type="ECO:0000256" key="8">
    <source>
        <dbReference type="ARBA" id="ARBA00022825"/>
    </source>
</evidence>
<feature type="domain" description="Sushi" evidence="14">
    <location>
        <begin position="1"/>
        <end position="31"/>
    </location>
</feature>
<evidence type="ECO:0000256" key="9">
    <source>
        <dbReference type="ARBA" id="ARBA00022859"/>
    </source>
</evidence>
<keyword evidence="5" id="KW-0645">Protease</keyword>
<evidence type="ECO:0000256" key="1">
    <source>
        <dbReference type="ARBA" id="ARBA00004613"/>
    </source>
</evidence>
<evidence type="ECO:0000256" key="4">
    <source>
        <dbReference type="ARBA" id="ARBA00022659"/>
    </source>
</evidence>
<dbReference type="GO" id="GO:0006958">
    <property type="term" value="P:complement activation, classical pathway"/>
    <property type="evidence" value="ECO:0007669"/>
    <property type="project" value="UniProtKB-KW"/>
</dbReference>
<dbReference type="EMBL" id="WNYA01058148">
    <property type="protein sequence ID" value="KAG8535759.1"/>
    <property type="molecule type" value="Genomic_DNA"/>
</dbReference>
<evidence type="ECO:0000256" key="5">
    <source>
        <dbReference type="ARBA" id="ARBA00022670"/>
    </source>
</evidence>
<keyword evidence="16" id="KW-1185">Reference proteome</keyword>
<dbReference type="InterPro" id="IPR035976">
    <property type="entry name" value="Sushi/SCR/CCP_sf"/>
</dbReference>
<dbReference type="GO" id="GO:0006508">
    <property type="term" value="P:proteolysis"/>
    <property type="evidence" value="ECO:0007669"/>
    <property type="project" value="UniProtKB-KW"/>
</dbReference>
<keyword evidence="7" id="KW-0378">Hydrolase</keyword>
<evidence type="ECO:0000313" key="16">
    <source>
        <dbReference type="Proteomes" id="UP000824782"/>
    </source>
</evidence>
<feature type="disulfide bond" evidence="13">
    <location>
        <begin position="62"/>
        <end position="89"/>
    </location>
</feature>
<dbReference type="AlphaFoldDB" id="A0AAV6YDY8"/>
<feature type="domain" description="Sushi" evidence="14">
    <location>
        <begin position="34"/>
        <end position="91"/>
    </location>
</feature>
<keyword evidence="12" id="KW-0325">Glycoprotein</keyword>
<dbReference type="GO" id="GO:0008236">
    <property type="term" value="F:serine-type peptidase activity"/>
    <property type="evidence" value="ECO:0007669"/>
    <property type="project" value="UniProtKB-KW"/>
</dbReference>
<dbReference type="PANTHER" id="PTHR46393">
    <property type="entry name" value="SUSHI DOMAIN-CONTAINING PROTEIN"/>
    <property type="match status" value="1"/>
</dbReference>
<dbReference type="GO" id="GO:0070062">
    <property type="term" value="C:extracellular exosome"/>
    <property type="evidence" value="ECO:0007669"/>
    <property type="project" value="TreeGrafter"/>
</dbReference>
<dbReference type="SMART" id="SM00032">
    <property type="entry name" value="CCP"/>
    <property type="match status" value="1"/>
</dbReference>
<dbReference type="Pfam" id="PF00084">
    <property type="entry name" value="Sushi"/>
    <property type="match status" value="2"/>
</dbReference>
<dbReference type="PROSITE" id="PS50923">
    <property type="entry name" value="SUSHI"/>
    <property type="match status" value="2"/>
</dbReference>
<comment type="caution">
    <text evidence="13">Lacks conserved residue(s) required for the propagation of feature annotation.</text>
</comment>
<gene>
    <name evidence="15" type="ORF">GDO81_027832</name>
</gene>
<keyword evidence="4 13" id="KW-0768">Sushi</keyword>
<evidence type="ECO:0000256" key="6">
    <source>
        <dbReference type="ARBA" id="ARBA00022737"/>
    </source>
</evidence>
<keyword evidence="9" id="KW-0391">Immunity</keyword>
<evidence type="ECO:0000259" key="14">
    <source>
        <dbReference type="PROSITE" id="PS50923"/>
    </source>
</evidence>
<evidence type="ECO:0000256" key="11">
    <source>
        <dbReference type="ARBA" id="ARBA00023157"/>
    </source>
</evidence>
<dbReference type="Proteomes" id="UP000824782">
    <property type="component" value="Unassembled WGS sequence"/>
</dbReference>
<keyword evidence="8" id="KW-0720">Serine protease</keyword>
<sequence length="176" mass="18912">MCNDGYTPRGSLVRTCKKNGKWSGQTAICDDGAGHCPDPGVPPGATKTGVRYDVDESVSYRCVTGLTLIGSSKRTCLESRRWSGTEVTCQYPYTFDLPEEAGEHFAGSLSGILETSVKQTGGAGRTVKIRKGGILNVYFLLDASKSVGEDTFEDFKKCVVTLVSKVCDGHINDCPQ</sequence>
<dbReference type="SUPFAM" id="SSF53300">
    <property type="entry name" value="vWA-like"/>
    <property type="match status" value="1"/>
</dbReference>
<keyword evidence="3" id="KW-0399">Innate immunity</keyword>
<dbReference type="SUPFAM" id="SSF57535">
    <property type="entry name" value="Complement control module/SCR domain"/>
    <property type="match status" value="2"/>
</dbReference>
<comment type="subcellular location">
    <subcellularLocation>
        <location evidence="1">Secreted</location>
    </subcellularLocation>
</comment>
<evidence type="ECO:0000256" key="13">
    <source>
        <dbReference type="PROSITE-ProRule" id="PRU00302"/>
    </source>
</evidence>
<dbReference type="GO" id="GO:0045087">
    <property type="term" value="P:innate immune response"/>
    <property type="evidence" value="ECO:0007669"/>
    <property type="project" value="UniProtKB-KW"/>
</dbReference>
<proteinExistence type="predicted"/>
<evidence type="ECO:0000256" key="3">
    <source>
        <dbReference type="ARBA" id="ARBA00022588"/>
    </source>
</evidence>
<dbReference type="InterPro" id="IPR036465">
    <property type="entry name" value="vWFA_dom_sf"/>
</dbReference>
<feature type="disulfide bond" evidence="13">
    <location>
        <begin position="2"/>
        <end position="29"/>
    </location>
</feature>
<name>A0AAV6YDY8_ENGPU</name>
<protein>
    <recommendedName>
        <fullName evidence="14">Sushi domain-containing protein</fullName>
    </recommendedName>
</protein>
<evidence type="ECO:0000256" key="2">
    <source>
        <dbReference type="ARBA" id="ARBA00022525"/>
    </source>
</evidence>
<organism evidence="15 16">
    <name type="scientific">Engystomops pustulosus</name>
    <name type="common">Tungara frog</name>
    <name type="synonym">Physalaemus pustulosus</name>
    <dbReference type="NCBI Taxonomy" id="76066"/>
    <lineage>
        <taxon>Eukaryota</taxon>
        <taxon>Metazoa</taxon>
        <taxon>Chordata</taxon>
        <taxon>Craniata</taxon>
        <taxon>Vertebrata</taxon>
        <taxon>Euteleostomi</taxon>
        <taxon>Amphibia</taxon>
        <taxon>Batrachia</taxon>
        <taxon>Anura</taxon>
        <taxon>Neobatrachia</taxon>
        <taxon>Hyloidea</taxon>
        <taxon>Leptodactylidae</taxon>
        <taxon>Leiuperinae</taxon>
        <taxon>Engystomops</taxon>
    </lineage>
</organism>